<gene>
    <name evidence="2" type="ORF">E4680_06845</name>
</gene>
<comment type="caution">
    <text evidence="2">The sequence shown here is derived from an EMBL/GenBank/DDBJ whole genome shotgun (WGS) entry which is preliminary data.</text>
</comment>
<dbReference type="EMBL" id="SRIO01000007">
    <property type="protein sequence ID" value="TFZ82677.1"/>
    <property type="molecule type" value="Genomic_DNA"/>
</dbReference>
<accession>A0A4Z0FAI6</accession>
<name>A0A4Z0FAI6_9GAMM</name>
<feature type="domain" description="SCP2" evidence="1">
    <location>
        <begin position="33"/>
        <end position="125"/>
    </location>
</feature>
<dbReference type="AlphaFoldDB" id="A0A4Z0FAI6"/>
<sequence length="131" mass="14642">MKMADRPTPPSDISPKDFFEKFIPEQIAALPEDKKQEARDKAGDFSTVIGFNITDADAAYSFHIKGGDIEIKPGVDDAEMTLVTDEATWRELMIDRTANPQQLFMSGRIQIEGDMSIAMQLQNVMPEGMLM</sequence>
<protein>
    <submittedName>
        <fullName evidence="2">SCP2 sterol-binding domain-containing protein</fullName>
    </submittedName>
</protein>
<reference evidence="2 3" key="1">
    <citation type="journal article" date="2019" name="ISME J.">
        <title>Candidatus Macondimonas diazotrophica, a novel gammaproteobacterial genus dominating crude-oil-contaminated coastal sediments.</title>
        <authorList>
            <person name="Karthikeyan S."/>
            <person name="Konstantinidis K."/>
        </authorList>
    </citation>
    <scope>NUCLEOTIDE SEQUENCE [LARGE SCALE GENOMIC DNA]</scope>
    <source>
        <strain evidence="2 3">KTK01</strain>
    </source>
</reference>
<dbReference type="InterPro" id="IPR003033">
    <property type="entry name" value="SCP2_sterol-bd_dom"/>
</dbReference>
<evidence type="ECO:0000259" key="1">
    <source>
        <dbReference type="Pfam" id="PF02036"/>
    </source>
</evidence>
<dbReference type="Gene3D" id="3.30.1050.10">
    <property type="entry name" value="SCP2 sterol-binding domain"/>
    <property type="match status" value="1"/>
</dbReference>
<dbReference type="Proteomes" id="UP000297890">
    <property type="component" value="Unassembled WGS sequence"/>
</dbReference>
<dbReference type="Pfam" id="PF02036">
    <property type="entry name" value="SCP2"/>
    <property type="match status" value="1"/>
</dbReference>
<evidence type="ECO:0000313" key="3">
    <source>
        <dbReference type="Proteomes" id="UP000297890"/>
    </source>
</evidence>
<organism evidence="2 3">
    <name type="scientific">Candidatus Macondimonas diazotrophica</name>
    <dbReference type="NCBI Taxonomy" id="2305248"/>
    <lineage>
        <taxon>Bacteria</taxon>
        <taxon>Pseudomonadati</taxon>
        <taxon>Pseudomonadota</taxon>
        <taxon>Gammaproteobacteria</taxon>
        <taxon>Chromatiales</taxon>
        <taxon>Ectothiorhodospiraceae</taxon>
        <taxon>Candidatus Macondimonas</taxon>
    </lineage>
</organism>
<keyword evidence="3" id="KW-1185">Reference proteome</keyword>
<dbReference type="SUPFAM" id="SSF55718">
    <property type="entry name" value="SCP-like"/>
    <property type="match status" value="1"/>
</dbReference>
<proteinExistence type="predicted"/>
<evidence type="ECO:0000313" key="2">
    <source>
        <dbReference type="EMBL" id="TFZ82677.1"/>
    </source>
</evidence>
<dbReference type="InterPro" id="IPR036527">
    <property type="entry name" value="SCP2_sterol-bd_dom_sf"/>
</dbReference>